<name>A0A0K1S3Z2_9CHRO</name>
<dbReference type="KEGG" id="mpk:VL20_3794"/>
<accession>A0A0K1S3Z2</accession>
<evidence type="ECO:0000313" key="1">
    <source>
        <dbReference type="EMBL" id="AKV68770.1"/>
    </source>
</evidence>
<dbReference type="RefSeq" id="WP_052277034.1">
    <property type="nucleotide sequence ID" value="NZ_CP011339.1"/>
</dbReference>
<protein>
    <submittedName>
        <fullName evidence="1">Uncharacterized protein</fullName>
    </submittedName>
</protein>
<dbReference type="EMBL" id="CP011339">
    <property type="protein sequence ID" value="AKV68770.1"/>
    <property type="molecule type" value="Genomic_DNA"/>
</dbReference>
<dbReference type="Proteomes" id="UP000068167">
    <property type="component" value="Chromosome"/>
</dbReference>
<evidence type="ECO:0000313" key="2">
    <source>
        <dbReference type="Proteomes" id="UP000068167"/>
    </source>
</evidence>
<sequence length="372" mass="42995">MENIDTLHQHLKQPDITLAKYVRARHLELAVSITDRHKIYLDTRYWLLFRDVVLGRRTDESLIALLDQIRNAVQSERAICPVSQDSFSEVFVQNDPVTLASTIKLMDELSGAVCQTEFFSRLDAELWHFMVQKTKGDAAVCDLDQLMWTRCGYVLGYVSPRNDAFTKEQSDAIEKAFFDQMWVATFSDIFEHLGCCPNWKVDQNSVNKMNVGKFAHNDDFNSFEQLFMIELAGFLDLSRDSLARIIHRMYLTEFGDKADPNAKPDPAVGKMAANFVYQAFRLNKLDDELPTLRTYVTLHAALRWRKNQKYKPNDLADLRHVAMALPYCDTFLTERPLCHLIHEKHLGLTDRFKCQTFADPKLALKYLRDIGV</sequence>
<dbReference type="AlphaFoldDB" id="A0A0K1S3Z2"/>
<keyword evidence="2" id="KW-1185">Reference proteome</keyword>
<reference evidence="1 2" key="1">
    <citation type="journal article" date="2016" name="Stand. Genomic Sci.">
        <title>Complete genome sequence and genomic characterization of Microcystis panniformis FACHB 1757 by third-generation sequencing.</title>
        <authorList>
            <person name="Zhang J.Y."/>
            <person name="Guan R."/>
            <person name="Zhang H.J."/>
            <person name="Li H."/>
            <person name="Xiao P."/>
            <person name="Yu G.L."/>
            <person name="Du L."/>
            <person name="Cao D.M."/>
            <person name="Zhu B.C."/>
            <person name="Li R.H."/>
            <person name="Lu Z.H."/>
        </authorList>
    </citation>
    <scope>NUCLEOTIDE SEQUENCE [LARGE SCALE GENOMIC DNA]</scope>
    <source>
        <strain evidence="1 2">FACHB-1757</strain>
    </source>
</reference>
<proteinExistence type="predicted"/>
<gene>
    <name evidence="1" type="ORF">VL20_3794</name>
</gene>
<dbReference type="PATRIC" id="fig|1638788.3.peg.3830"/>
<organism evidence="1 2">
    <name type="scientific">Microcystis panniformis FACHB-1757</name>
    <dbReference type="NCBI Taxonomy" id="1638788"/>
    <lineage>
        <taxon>Bacteria</taxon>
        <taxon>Bacillati</taxon>
        <taxon>Cyanobacteriota</taxon>
        <taxon>Cyanophyceae</taxon>
        <taxon>Oscillatoriophycideae</taxon>
        <taxon>Chroococcales</taxon>
        <taxon>Microcystaceae</taxon>
        <taxon>Microcystis</taxon>
    </lineage>
</organism>